<organism evidence="2">
    <name type="scientific">Darwinula stevensoni</name>
    <dbReference type="NCBI Taxonomy" id="69355"/>
    <lineage>
        <taxon>Eukaryota</taxon>
        <taxon>Metazoa</taxon>
        <taxon>Ecdysozoa</taxon>
        <taxon>Arthropoda</taxon>
        <taxon>Crustacea</taxon>
        <taxon>Oligostraca</taxon>
        <taxon>Ostracoda</taxon>
        <taxon>Podocopa</taxon>
        <taxon>Podocopida</taxon>
        <taxon>Darwinulocopina</taxon>
        <taxon>Darwinuloidea</taxon>
        <taxon>Darwinulidae</taxon>
        <taxon>Darwinula</taxon>
    </lineage>
</organism>
<keyword evidence="1" id="KW-0732">Signal</keyword>
<name>A0A7R8X0R1_9CRUS</name>
<dbReference type="InterPro" id="IPR016024">
    <property type="entry name" value="ARM-type_fold"/>
</dbReference>
<reference evidence="2" key="1">
    <citation type="submission" date="2020-11" db="EMBL/GenBank/DDBJ databases">
        <authorList>
            <person name="Tran Van P."/>
        </authorList>
    </citation>
    <scope>NUCLEOTIDE SEQUENCE</scope>
</reference>
<gene>
    <name evidence="2" type="ORF">DSTB1V02_LOCUS590</name>
</gene>
<feature type="signal peptide" evidence="1">
    <location>
        <begin position="1"/>
        <end position="19"/>
    </location>
</feature>
<dbReference type="EMBL" id="CAJPEV010000042">
    <property type="protein sequence ID" value="CAG0879441.1"/>
    <property type="molecule type" value="Genomic_DNA"/>
</dbReference>
<dbReference type="EMBL" id="LR899559">
    <property type="protein sequence ID" value="CAD7240570.1"/>
    <property type="molecule type" value="Genomic_DNA"/>
</dbReference>
<protein>
    <submittedName>
        <fullName evidence="2">Uncharacterized protein</fullName>
    </submittedName>
</protein>
<sequence>MRFTVVCLLVVALMGTALAASTRNSHHRVVKALQPKSHHRVVKAVLAEPHPVAKITEKQDLDQWLMDLLQMFFDMFGDSALDMLQDLLSQLGLDIPDGLLQELWDMLFPLGKEQHKPMTKQDLDQWLMDLLQMFFDMFGDSALDMLQDLLSQLGLDIPDDLLSQLGLDIPDGLLQELWDMLFPKSHPVAKITEKQDLDQWLMDMLQLFFDMFGEGALDMLQDLLSMLGLDLPDGLLQELWDQLFPLGKKQQKQDLFDWLSTFFQLLLDMFGDNIFDQLNDILSMLGLDVPDWLLDLLLGLFFPKSHHLTSRQDLWDWLMSLMSLLFDMFGDSAFDLLQDLLSQLGLDIPDDLLQMLWDMLFPVAKIPIPKSVQMKTRFLQDLLDMLLEFGLDALLDFLGQFLPPDLLQMLLDLLFGGFIPYKH</sequence>
<feature type="chain" id="PRO_5036402382" evidence="1">
    <location>
        <begin position="20"/>
        <end position="423"/>
    </location>
</feature>
<proteinExistence type="predicted"/>
<evidence type="ECO:0000313" key="2">
    <source>
        <dbReference type="EMBL" id="CAD7240570.1"/>
    </source>
</evidence>
<evidence type="ECO:0000256" key="1">
    <source>
        <dbReference type="SAM" id="SignalP"/>
    </source>
</evidence>
<keyword evidence="3" id="KW-1185">Reference proteome</keyword>
<dbReference type="SUPFAM" id="SSF48371">
    <property type="entry name" value="ARM repeat"/>
    <property type="match status" value="1"/>
</dbReference>
<dbReference type="AlphaFoldDB" id="A0A7R8X0R1"/>
<accession>A0A7R8X0R1</accession>
<dbReference type="Proteomes" id="UP000677054">
    <property type="component" value="Unassembled WGS sequence"/>
</dbReference>
<evidence type="ECO:0000313" key="3">
    <source>
        <dbReference type="Proteomes" id="UP000677054"/>
    </source>
</evidence>